<organism evidence="2 3">
    <name type="scientific">Stenotrophomonas maltophilia</name>
    <name type="common">Pseudomonas maltophilia</name>
    <name type="synonym">Xanthomonas maltophilia</name>
    <dbReference type="NCBI Taxonomy" id="40324"/>
    <lineage>
        <taxon>Bacteria</taxon>
        <taxon>Pseudomonadati</taxon>
        <taxon>Pseudomonadota</taxon>
        <taxon>Gammaproteobacteria</taxon>
        <taxon>Lysobacterales</taxon>
        <taxon>Lysobacteraceae</taxon>
        <taxon>Stenotrophomonas</taxon>
        <taxon>Stenotrophomonas maltophilia group</taxon>
    </lineage>
</organism>
<gene>
    <name evidence="2" type="ORF">QEG23_003012</name>
</gene>
<dbReference type="EMBL" id="ABLOJW010000016">
    <property type="protein sequence ID" value="EKT4093481.1"/>
    <property type="molecule type" value="Genomic_DNA"/>
</dbReference>
<feature type="transmembrane region" description="Helical" evidence="1">
    <location>
        <begin position="81"/>
        <end position="102"/>
    </location>
</feature>
<evidence type="ECO:0000256" key="1">
    <source>
        <dbReference type="SAM" id="Phobius"/>
    </source>
</evidence>
<dbReference type="RefSeq" id="WP_180847735.1">
    <property type="nucleotide sequence ID" value="NZ_CP029773.1"/>
</dbReference>
<feature type="transmembrane region" description="Helical" evidence="1">
    <location>
        <begin position="114"/>
        <end position="134"/>
    </location>
</feature>
<evidence type="ECO:0000313" key="3">
    <source>
        <dbReference type="Proteomes" id="UP001218208"/>
    </source>
</evidence>
<protein>
    <recommendedName>
        <fullName evidence="4">Transmembrane protein</fullName>
    </recommendedName>
</protein>
<comment type="caution">
    <text evidence="2">The sequence shown here is derived from an EMBL/GenBank/DDBJ whole genome shotgun (WGS) entry which is preliminary data.</text>
</comment>
<keyword evidence="1" id="KW-0472">Membrane</keyword>
<feature type="transmembrane region" description="Helical" evidence="1">
    <location>
        <begin position="17"/>
        <end position="38"/>
    </location>
</feature>
<sequence length="219" mass="23410">MASTASRFCRICGPGPILLVLQILVVLAVAMAVGFFHYRVDLLLEPVGEACGGPDPVARMQVAEQLMARSNALQGWYPLHLIPVVGVGLALLGAMAICAYRLRRASGRLRQASWGLLALHGLALALSLRALHLYESAWLSVATLSPAACLVDLAADGRMPLAQAQHVVFDILTREHAPLLRNPDDLAMVLAALLLVAMVAGVMLWRAIVRERRAGSSAP</sequence>
<dbReference type="Proteomes" id="UP001218208">
    <property type="component" value="Unassembled WGS sequence"/>
</dbReference>
<name>A0AAI9C3J0_STEMA</name>
<evidence type="ECO:0008006" key="4">
    <source>
        <dbReference type="Google" id="ProtNLM"/>
    </source>
</evidence>
<reference evidence="2" key="1">
    <citation type="submission" date="2022-07" db="EMBL/GenBank/DDBJ databases">
        <authorList>
            <consortium name="DAFM: The Division of Animal and Food Microbiology"/>
        </authorList>
    </citation>
    <scope>NUCLEOTIDE SEQUENCE</scope>
    <source>
        <strain evidence="2">19MO01SH01-2</strain>
    </source>
</reference>
<keyword evidence="1" id="KW-1133">Transmembrane helix</keyword>
<proteinExistence type="predicted"/>
<feature type="transmembrane region" description="Helical" evidence="1">
    <location>
        <begin position="186"/>
        <end position="205"/>
    </location>
</feature>
<evidence type="ECO:0000313" key="2">
    <source>
        <dbReference type="EMBL" id="EKT4093481.1"/>
    </source>
</evidence>
<accession>A0AAI9C3J0</accession>
<keyword evidence="1" id="KW-0812">Transmembrane</keyword>
<dbReference type="AlphaFoldDB" id="A0AAI9C3J0"/>